<dbReference type="InterPro" id="IPR039331">
    <property type="entry name" value="PAPs-like"/>
</dbReference>
<dbReference type="AlphaFoldDB" id="A0A9P1BM48"/>
<gene>
    <name evidence="8" type="ORF">C1SCF055_LOCUS4140</name>
</gene>
<dbReference type="Gene3D" id="2.60.40.380">
    <property type="entry name" value="Purple acid phosphatase-like, N-terminal"/>
    <property type="match status" value="1"/>
</dbReference>
<evidence type="ECO:0000313" key="8">
    <source>
        <dbReference type="EMBL" id="CAI3975864.1"/>
    </source>
</evidence>
<feature type="domain" description="EF-hand" evidence="7">
    <location>
        <begin position="925"/>
        <end position="960"/>
    </location>
</feature>
<dbReference type="PANTHER" id="PTHR22953:SF153">
    <property type="entry name" value="PURPLE ACID PHOSPHATASE"/>
    <property type="match status" value="1"/>
</dbReference>
<dbReference type="Pfam" id="PF14008">
    <property type="entry name" value="Metallophos_C"/>
    <property type="match status" value="1"/>
</dbReference>
<feature type="domain" description="EF-hand" evidence="7">
    <location>
        <begin position="854"/>
        <end position="889"/>
    </location>
</feature>
<sequence length="988" mass="109971">MDERPTLHFSDLCGVRAACFPHLAELEPLARSNGEVTASWSRAFHRPPVERPLSKEQVQQLLGANFGRRLQSDASRFGVSDQFHQDWQLDVHDKVEQVKVAPGGKGEAVISWLTTDRHLPSVVRYKSARSLFSEVAQGEVNVYTTQICLPNSEVMTDPLLGPPNIPLNYDELTALLNTSAFLPKESDSWRFLGPKDDPWDFLEKTNFCVDYKNPKAYYTSPYIHTVTLAGLSGSSEYSFRPEGSSRTFTFTTPPEAGAGTSRPLRVGVWADIGITNVSFGRDLSLRMLRLAPELLMSLGDLSYADGWAERWDIFGIMMEPLMSSRYHLAVAGNHEMTQNNAVDLIHRYPMPFRPSGAPNPLMFAYETGLLYVLGLPGSYAATDPSSAQWAFAAEKLMAVDRQRTPWVAVMFHTPWYNSNNAHFGEALKHQWDMESLFYQYGVDLVFNGHVHSYERSFPVYNNTVDDCGTVHIVVGDGGNYEGPALYEGHPPGWRQPQPLWSAFREASYGPGLLTIYNSSHAEWRWHRVACVFQNKHHEPVKLTKFTYDGSTKSLGRTRPISAYYWDGVSGPADGPKCSTEGDNSKQAFEASDVVMLVRNPQRCSNKRWKKPPSAAATEFSFRGMTPHLAVLSAASILATLISLRSRMPWSSPARQNGERLLSSPDLKPDNVLYATKAPDSSVKVIDFGLADFLQRLRHAAGGKPMERAGTLAFMAPEMLSSGDGSYGEKVDVWAIGCILFLLVTGQHPFWPGRGTSEQQLISSITQGQLPQHPNFLAAPAAAKDLVLQLMVKDPTHRTSAADALRHPWLKGLDQSSQKSQVLDKSVFDGLCKYQASSKLKRAVLKLLAKEADEERVKKLREQFRFLDAQQDGFISREELLRGMRQCPEFSNVTAADLARILPPELFTEKISCTDFTAALLSLQGFRKAELLAAFHRFDVRREGKISLGALSEVLKNAGPTSKLEAFREADVGQDGAIDFEEFCALINA</sequence>
<dbReference type="EMBL" id="CAMXCT020000227">
    <property type="protein sequence ID" value="CAL1129239.1"/>
    <property type="molecule type" value="Genomic_DNA"/>
</dbReference>
<dbReference type="InterPro" id="IPR029052">
    <property type="entry name" value="Metallo-depent_PP-like"/>
</dbReference>
<dbReference type="InterPro" id="IPR011992">
    <property type="entry name" value="EF-hand-dom_pair"/>
</dbReference>
<dbReference type="Gene3D" id="1.10.238.10">
    <property type="entry name" value="EF-hand"/>
    <property type="match status" value="2"/>
</dbReference>
<dbReference type="PROSITE" id="PS50011">
    <property type="entry name" value="PROTEIN_KINASE_DOM"/>
    <property type="match status" value="1"/>
</dbReference>
<dbReference type="EC" id="3.1.3.2" evidence="5"/>
<proteinExistence type="inferred from homology"/>
<dbReference type="Proteomes" id="UP001152797">
    <property type="component" value="Unassembled WGS sequence"/>
</dbReference>
<keyword evidence="3" id="KW-0325">Glycoprotein</keyword>
<dbReference type="SMART" id="SM00054">
    <property type="entry name" value="EFh"/>
    <property type="match status" value="3"/>
</dbReference>
<dbReference type="InterPro" id="IPR025733">
    <property type="entry name" value="PAPs_C"/>
</dbReference>
<dbReference type="EMBL" id="CAMXCT010000227">
    <property type="protein sequence ID" value="CAI3975864.1"/>
    <property type="molecule type" value="Genomic_DNA"/>
</dbReference>
<evidence type="ECO:0000256" key="4">
    <source>
        <dbReference type="ARBA" id="ARBA00024334"/>
    </source>
</evidence>
<dbReference type="GO" id="GO:0005524">
    <property type="term" value="F:ATP binding"/>
    <property type="evidence" value="ECO:0007669"/>
    <property type="project" value="InterPro"/>
</dbReference>
<evidence type="ECO:0000313" key="10">
    <source>
        <dbReference type="Proteomes" id="UP001152797"/>
    </source>
</evidence>
<dbReference type="SUPFAM" id="SSF56112">
    <property type="entry name" value="Protein kinase-like (PK-like)"/>
    <property type="match status" value="1"/>
</dbReference>
<dbReference type="Pfam" id="PF13202">
    <property type="entry name" value="EF-hand_5"/>
    <property type="match status" value="1"/>
</dbReference>
<dbReference type="InterPro" id="IPR004843">
    <property type="entry name" value="Calcineurin-like_PHP"/>
</dbReference>
<dbReference type="InterPro" id="IPR011009">
    <property type="entry name" value="Kinase-like_dom_sf"/>
</dbReference>
<evidence type="ECO:0000259" key="7">
    <source>
        <dbReference type="PROSITE" id="PS50222"/>
    </source>
</evidence>
<dbReference type="CDD" id="cd00839">
    <property type="entry name" value="MPP_PAPs"/>
    <property type="match status" value="1"/>
</dbReference>
<dbReference type="SUPFAM" id="SSF49363">
    <property type="entry name" value="Purple acid phosphatase, N-terminal domain"/>
    <property type="match status" value="2"/>
</dbReference>
<evidence type="ECO:0000256" key="1">
    <source>
        <dbReference type="ARBA" id="ARBA00022729"/>
    </source>
</evidence>
<keyword evidence="2 5" id="KW-0378">Hydrolase</keyword>
<organism evidence="8">
    <name type="scientific">Cladocopium goreaui</name>
    <dbReference type="NCBI Taxonomy" id="2562237"/>
    <lineage>
        <taxon>Eukaryota</taxon>
        <taxon>Sar</taxon>
        <taxon>Alveolata</taxon>
        <taxon>Dinophyceae</taxon>
        <taxon>Suessiales</taxon>
        <taxon>Symbiodiniaceae</taxon>
        <taxon>Cladocopium</taxon>
    </lineage>
</organism>
<dbReference type="GO" id="GO:0003993">
    <property type="term" value="F:acid phosphatase activity"/>
    <property type="evidence" value="ECO:0007669"/>
    <property type="project" value="UniProtKB-EC"/>
</dbReference>
<dbReference type="EMBL" id="CAMXCT030000227">
    <property type="protein sequence ID" value="CAL4763176.1"/>
    <property type="molecule type" value="Genomic_DNA"/>
</dbReference>
<feature type="domain" description="EF-hand" evidence="7">
    <location>
        <begin position="964"/>
        <end position="988"/>
    </location>
</feature>
<evidence type="ECO:0000256" key="5">
    <source>
        <dbReference type="RuleBase" id="RU361203"/>
    </source>
</evidence>
<dbReference type="Pfam" id="PF13499">
    <property type="entry name" value="EF-hand_7"/>
    <property type="match status" value="1"/>
</dbReference>
<dbReference type="InterPro" id="IPR002048">
    <property type="entry name" value="EF_hand_dom"/>
</dbReference>
<dbReference type="InterPro" id="IPR000719">
    <property type="entry name" value="Prot_kinase_dom"/>
</dbReference>
<keyword evidence="10" id="KW-1185">Reference proteome</keyword>
<evidence type="ECO:0000256" key="3">
    <source>
        <dbReference type="ARBA" id="ARBA00023180"/>
    </source>
</evidence>
<dbReference type="GO" id="GO:0005509">
    <property type="term" value="F:calcium ion binding"/>
    <property type="evidence" value="ECO:0007669"/>
    <property type="project" value="InterPro"/>
</dbReference>
<keyword evidence="1" id="KW-0732">Signal</keyword>
<dbReference type="Pfam" id="PF00149">
    <property type="entry name" value="Metallophos"/>
    <property type="match status" value="1"/>
</dbReference>
<dbReference type="PANTHER" id="PTHR22953">
    <property type="entry name" value="ACID PHOSPHATASE RELATED"/>
    <property type="match status" value="1"/>
</dbReference>
<dbReference type="CDD" id="cd00051">
    <property type="entry name" value="EFh"/>
    <property type="match status" value="1"/>
</dbReference>
<dbReference type="Gene3D" id="1.10.510.10">
    <property type="entry name" value="Transferase(Phosphotransferase) domain 1"/>
    <property type="match status" value="1"/>
</dbReference>
<dbReference type="PROSITE" id="PS50222">
    <property type="entry name" value="EF_HAND_2"/>
    <property type="match status" value="3"/>
</dbReference>
<dbReference type="InterPro" id="IPR008963">
    <property type="entry name" value="Purple_acid_Pase-like_N"/>
</dbReference>
<comment type="similarity">
    <text evidence="4">Belongs to the protein kinase superfamily. Ser/Thr protein kinase family. CDPK subfamily.</text>
</comment>
<comment type="catalytic activity">
    <reaction evidence="5">
        <text>a phosphate monoester + H2O = an alcohol + phosphate</text>
        <dbReference type="Rhea" id="RHEA:15017"/>
        <dbReference type="ChEBI" id="CHEBI:15377"/>
        <dbReference type="ChEBI" id="CHEBI:30879"/>
        <dbReference type="ChEBI" id="CHEBI:43474"/>
        <dbReference type="ChEBI" id="CHEBI:67140"/>
        <dbReference type="EC" id="3.1.3.2"/>
    </reaction>
</comment>
<evidence type="ECO:0000259" key="6">
    <source>
        <dbReference type="PROSITE" id="PS50011"/>
    </source>
</evidence>
<name>A0A9P1BM48_9DINO</name>
<reference evidence="9 10" key="2">
    <citation type="submission" date="2024-05" db="EMBL/GenBank/DDBJ databases">
        <authorList>
            <person name="Chen Y."/>
            <person name="Shah S."/>
            <person name="Dougan E. K."/>
            <person name="Thang M."/>
            <person name="Chan C."/>
        </authorList>
    </citation>
    <scope>NUCLEOTIDE SEQUENCE [LARGE SCALE GENOMIC DNA]</scope>
</reference>
<dbReference type="OrthoDB" id="407721at2759"/>
<evidence type="ECO:0000313" key="9">
    <source>
        <dbReference type="EMBL" id="CAL4763176.1"/>
    </source>
</evidence>
<feature type="domain" description="Protein kinase" evidence="6">
    <location>
        <begin position="468"/>
        <end position="809"/>
    </location>
</feature>
<reference evidence="8" key="1">
    <citation type="submission" date="2022-10" db="EMBL/GenBank/DDBJ databases">
        <authorList>
            <person name="Chen Y."/>
            <person name="Dougan E. K."/>
            <person name="Chan C."/>
            <person name="Rhodes N."/>
            <person name="Thang M."/>
        </authorList>
    </citation>
    <scope>NUCLEOTIDE SEQUENCE</scope>
</reference>
<dbReference type="SUPFAM" id="SSF56300">
    <property type="entry name" value="Metallo-dependent phosphatases"/>
    <property type="match status" value="1"/>
</dbReference>
<dbReference type="SUPFAM" id="SSF47473">
    <property type="entry name" value="EF-hand"/>
    <property type="match status" value="1"/>
</dbReference>
<dbReference type="InterPro" id="IPR041792">
    <property type="entry name" value="MPP_PAP"/>
</dbReference>
<comment type="similarity">
    <text evidence="5">Belongs to the metallophosphoesterase superfamily. Purple acid phosphatase family.</text>
</comment>
<dbReference type="Pfam" id="PF00069">
    <property type="entry name" value="Pkinase"/>
    <property type="match status" value="1"/>
</dbReference>
<accession>A0A9P1BM48</accession>
<evidence type="ECO:0000256" key="2">
    <source>
        <dbReference type="ARBA" id="ARBA00022801"/>
    </source>
</evidence>
<dbReference type="GO" id="GO:0004672">
    <property type="term" value="F:protein kinase activity"/>
    <property type="evidence" value="ECO:0007669"/>
    <property type="project" value="InterPro"/>
</dbReference>
<dbReference type="SMART" id="SM00220">
    <property type="entry name" value="S_TKc"/>
    <property type="match status" value="1"/>
</dbReference>
<protein>
    <recommendedName>
        <fullName evidence="5">Purple acid phosphatase</fullName>
        <ecNumber evidence="5">3.1.3.2</ecNumber>
    </recommendedName>
</protein>
<comment type="caution">
    <text evidence="8">The sequence shown here is derived from an EMBL/GenBank/DDBJ whole genome shotgun (WGS) entry which is preliminary data.</text>
</comment>
<dbReference type="Gene3D" id="3.60.21.10">
    <property type="match status" value="1"/>
</dbReference>